<evidence type="ECO:0000256" key="1">
    <source>
        <dbReference type="ARBA" id="ARBA00004123"/>
    </source>
</evidence>
<evidence type="ECO:0000313" key="9">
    <source>
        <dbReference type="EMBL" id="KAH9382376.1"/>
    </source>
</evidence>
<feature type="region of interest" description="Disordered" evidence="7">
    <location>
        <begin position="124"/>
        <end position="186"/>
    </location>
</feature>
<proteinExistence type="predicted"/>
<dbReference type="OrthoDB" id="6504223at2759"/>
<keyword evidence="6" id="KW-0539">Nucleus</keyword>
<keyword evidence="2" id="KW-0479">Metal-binding</keyword>
<gene>
    <name evidence="9" type="ORF">HPB48_012595</name>
</gene>
<dbReference type="VEuPathDB" id="VectorBase:HLOH_042185"/>
<accession>A0A9J6H5K7</accession>
<evidence type="ECO:0000256" key="7">
    <source>
        <dbReference type="SAM" id="MobiDB-lite"/>
    </source>
</evidence>
<keyword evidence="3" id="KW-0677">Repeat</keyword>
<evidence type="ECO:0000256" key="2">
    <source>
        <dbReference type="ARBA" id="ARBA00022723"/>
    </source>
</evidence>
<reference evidence="9 10" key="1">
    <citation type="journal article" date="2020" name="Cell">
        <title>Large-Scale Comparative Analyses of Tick Genomes Elucidate Their Genetic Diversity and Vector Capacities.</title>
        <authorList>
            <consortium name="Tick Genome and Microbiome Consortium (TIGMIC)"/>
            <person name="Jia N."/>
            <person name="Wang J."/>
            <person name="Shi W."/>
            <person name="Du L."/>
            <person name="Sun Y."/>
            <person name="Zhan W."/>
            <person name="Jiang J.F."/>
            <person name="Wang Q."/>
            <person name="Zhang B."/>
            <person name="Ji P."/>
            <person name="Bell-Sakyi L."/>
            <person name="Cui X.M."/>
            <person name="Yuan T.T."/>
            <person name="Jiang B.G."/>
            <person name="Yang W.F."/>
            <person name="Lam T.T."/>
            <person name="Chang Q.C."/>
            <person name="Ding S.J."/>
            <person name="Wang X.J."/>
            <person name="Zhu J.G."/>
            <person name="Ruan X.D."/>
            <person name="Zhao L."/>
            <person name="Wei J.T."/>
            <person name="Ye R.Z."/>
            <person name="Que T.C."/>
            <person name="Du C.H."/>
            <person name="Zhou Y.H."/>
            <person name="Cheng J.X."/>
            <person name="Dai P.F."/>
            <person name="Guo W.B."/>
            <person name="Han X.H."/>
            <person name="Huang E.J."/>
            <person name="Li L.F."/>
            <person name="Wei W."/>
            <person name="Gao Y.C."/>
            <person name="Liu J.Z."/>
            <person name="Shao H.Z."/>
            <person name="Wang X."/>
            <person name="Wang C.C."/>
            <person name="Yang T.C."/>
            <person name="Huo Q.B."/>
            <person name="Li W."/>
            <person name="Chen H.Y."/>
            <person name="Chen S.E."/>
            <person name="Zhou L.G."/>
            <person name="Ni X.B."/>
            <person name="Tian J.H."/>
            <person name="Sheng Y."/>
            <person name="Liu T."/>
            <person name="Pan Y.S."/>
            <person name="Xia L.Y."/>
            <person name="Li J."/>
            <person name="Zhao F."/>
            <person name="Cao W.C."/>
        </authorList>
    </citation>
    <scope>NUCLEOTIDE SEQUENCE [LARGE SCALE GENOMIC DNA]</scope>
    <source>
        <strain evidence="9">HaeL-2018</strain>
    </source>
</reference>
<feature type="compositionally biased region" description="Basic and acidic residues" evidence="7">
    <location>
        <begin position="132"/>
        <end position="184"/>
    </location>
</feature>
<sequence>MDAGGGPGTDLPRGLTGKRVVHCKVCNVFTNSAKQLAEHLGGGRHKLLCFKLNVPITTLEPSPEDVHTLECTRLEGSKLVCKHCSVELNSKQQYDEVISHEEQEPPASPDQHAPPPMRKIKKELRPFFKNKRKEEKREQEEGEPAEKTQKREYWENRKKRSREGEKGSGDDEKEEAGKEDASKEKVKKTLCTHTKEVLGVSVGADLVQARDKYKFNLLDDLSEMPSLRNEITFANCERKKSELLLSLSLSLSR</sequence>
<dbReference type="Gene3D" id="3.30.160.60">
    <property type="entry name" value="Classic Zinc Finger"/>
    <property type="match status" value="1"/>
</dbReference>
<evidence type="ECO:0000313" key="10">
    <source>
        <dbReference type="Proteomes" id="UP000821853"/>
    </source>
</evidence>
<dbReference type="Proteomes" id="UP000821853">
    <property type="component" value="Chromosome 9"/>
</dbReference>
<dbReference type="EMBL" id="JABSTR010000011">
    <property type="protein sequence ID" value="KAH9382376.1"/>
    <property type="molecule type" value="Genomic_DNA"/>
</dbReference>
<dbReference type="InterPro" id="IPR036236">
    <property type="entry name" value="Znf_C2H2_sf"/>
</dbReference>
<name>A0A9J6H5K7_HAELO</name>
<keyword evidence="4" id="KW-0863">Zinc-finger</keyword>
<evidence type="ECO:0000256" key="6">
    <source>
        <dbReference type="ARBA" id="ARBA00023242"/>
    </source>
</evidence>
<dbReference type="PANTHER" id="PTHR46144">
    <property type="entry name" value="ZINC FINGER PROTEIN 385B-LIKE"/>
    <property type="match status" value="1"/>
</dbReference>
<feature type="compositionally biased region" description="Pro residues" evidence="7">
    <location>
        <begin position="106"/>
        <end position="117"/>
    </location>
</feature>
<evidence type="ECO:0000256" key="3">
    <source>
        <dbReference type="ARBA" id="ARBA00022737"/>
    </source>
</evidence>
<dbReference type="PANTHER" id="PTHR46144:SF6">
    <property type="entry name" value="C2H2-TYPE DOMAIN-CONTAINING PROTEIN"/>
    <property type="match status" value="1"/>
</dbReference>
<comment type="subcellular location">
    <subcellularLocation>
        <location evidence="1">Nucleus</location>
    </subcellularLocation>
</comment>
<dbReference type="AlphaFoldDB" id="A0A9J6H5K7"/>
<keyword evidence="5" id="KW-0862">Zinc</keyword>
<dbReference type="GO" id="GO:0005634">
    <property type="term" value="C:nucleus"/>
    <property type="evidence" value="ECO:0007669"/>
    <property type="project" value="UniProtKB-SubCell"/>
</dbReference>
<evidence type="ECO:0000256" key="4">
    <source>
        <dbReference type="ARBA" id="ARBA00022771"/>
    </source>
</evidence>
<dbReference type="GO" id="GO:0008270">
    <property type="term" value="F:zinc ion binding"/>
    <property type="evidence" value="ECO:0007669"/>
    <property type="project" value="UniProtKB-KW"/>
</dbReference>
<evidence type="ECO:0000256" key="5">
    <source>
        <dbReference type="ARBA" id="ARBA00022833"/>
    </source>
</evidence>
<keyword evidence="10" id="KW-1185">Reference proteome</keyword>
<evidence type="ECO:0000259" key="8">
    <source>
        <dbReference type="Pfam" id="PF12874"/>
    </source>
</evidence>
<comment type="caution">
    <text evidence="9">The sequence shown here is derived from an EMBL/GenBank/DDBJ whole genome shotgun (WGS) entry which is preliminary data.</text>
</comment>
<dbReference type="Pfam" id="PF12874">
    <property type="entry name" value="zf-met"/>
    <property type="match status" value="1"/>
</dbReference>
<dbReference type="SUPFAM" id="SSF57667">
    <property type="entry name" value="beta-beta-alpha zinc fingers"/>
    <property type="match status" value="1"/>
</dbReference>
<dbReference type="InterPro" id="IPR051868">
    <property type="entry name" value="ZN346_ZMAT4"/>
</dbReference>
<feature type="domain" description="C2H2-type" evidence="8">
    <location>
        <begin position="22"/>
        <end position="45"/>
    </location>
</feature>
<feature type="region of interest" description="Disordered" evidence="7">
    <location>
        <begin position="98"/>
        <end position="117"/>
    </location>
</feature>
<organism evidence="9 10">
    <name type="scientific">Haemaphysalis longicornis</name>
    <name type="common">Bush tick</name>
    <dbReference type="NCBI Taxonomy" id="44386"/>
    <lineage>
        <taxon>Eukaryota</taxon>
        <taxon>Metazoa</taxon>
        <taxon>Ecdysozoa</taxon>
        <taxon>Arthropoda</taxon>
        <taxon>Chelicerata</taxon>
        <taxon>Arachnida</taxon>
        <taxon>Acari</taxon>
        <taxon>Parasitiformes</taxon>
        <taxon>Ixodida</taxon>
        <taxon>Ixodoidea</taxon>
        <taxon>Ixodidae</taxon>
        <taxon>Haemaphysalinae</taxon>
        <taxon>Haemaphysalis</taxon>
    </lineage>
</organism>
<protein>
    <recommendedName>
        <fullName evidence="8">C2H2-type domain-containing protein</fullName>
    </recommendedName>
</protein>
<dbReference type="InterPro" id="IPR013087">
    <property type="entry name" value="Znf_C2H2_type"/>
</dbReference>